<dbReference type="AlphaFoldDB" id="A0A194R3N4"/>
<reference evidence="1 2" key="1">
    <citation type="journal article" date="2015" name="Nat. Commun.">
        <title>Outbred genome sequencing and CRISPR/Cas9 gene editing in butterflies.</title>
        <authorList>
            <person name="Li X."/>
            <person name="Fan D."/>
            <person name="Zhang W."/>
            <person name="Liu G."/>
            <person name="Zhang L."/>
            <person name="Zhao L."/>
            <person name="Fang X."/>
            <person name="Chen L."/>
            <person name="Dong Y."/>
            <person name="Chen Y."/>
            <person name="Ding Y."/>
            <person name="Zhao R."/>
            <person name="Feng M."/>
            <person name="Zhu Y."/>
            <person name="Feng Y."/>
            <person name="Jiang X."/>
            <person name="Zhu D."/>
            <person name="Xiang H."/>
            <person name="Feng X."/>
            <person name="Li S."/>
            <person name="Wang J."/>
            <person name="Zhang G."/>
            <person name="Kronforst M.R."/>
            <person name="Wang W."/>
        </authorList>
    </citation>
    <scope>NUCLEOTIDE SEQUENCE [LARGE SCALE GENOMIC DNA]</scope>
    <source>
        <strain evidence="1">Ya'a_city_454_Pm</strain>
        <tissue evidence="1">Whole body</tissue>
    </source>
</reference>
<dbReference type="InParanoid" id="A0A194R3N4"/>
<dbReference type="Proteomes" id="UP000053240">
    <property type="component" value="Unassembled WGS sequence"/>
</dbReference>
<organism evidence="1 2">
    <name type="scientific">Papilio machaon</name>
    <name type="common">Old World swallowtail butterfly</name>
    <dbReference type="NCBI Taxonomy" id="76193"/>
    <lineage>
        <taxon>Eukaryota</taxon>
        <taxon>Metazoa</taxon>
        <taxon>Ecdysozoa</taxon>
        <taxon>Arthropoda</taxon>
        <taxon>Hexapoda</taxon>
        <taxon>Insecta</taxon>
        <taxon>Pterygota</taxon>
        <taxon>Neoptera</taxon>
        <taxon>Endopterygota</taxon>
        <taxon>Lepidoptera</taxon>
        <taxon>Glossata</taxon>
        <taxon>Ditrysia</taxon>
        <taxon>Papilionoidea</taxon>
        <taxon>Papilionidae</taxon>
        <taxon>Papilioninae</taxon>
        <taxon>Papilio</taxon>
    </lineage>
</organism>
<keyword evidence="2" id="KW-1185">Reference proteome</keyword>
<name>A0A194R3N4_PAPMA</name>
<sequence>MSSSVHFSKAIVEHRKFGNFLILVSEIVEEQRCHNSKIRLTCRDLDAHIAVLEAWYTSIQDYQVNSNVTRTEEVNIKTENDTELDKVYVYASPMHNGVYELVNNTASANITDFENTSVSDVTNEVYGLNDTVEVLMEFFNASEMCSVLTYSRRYSTLDVSEKRRDPIVKGSAVNLQAPLGNR</sequence>
<evidence type="ECO:0000313" key="1">
    <source>
        <dbReference type="EMBL" id="KPJ11850.1"/>
    </source>
</evidence>
<accession>A0A194R3N4</accession>
<evidence type="ECO:0000313" key="2">
    <source>
        <dbReference type="Proteomes" id="UP000053240"/>
    </source>
</evidence>
<protein>
    <submittedName>
        <fullName evidence="1">Uncharacterized protein</fullName>
    </submittedName>
</protein>
<gene>
    <name evidence="1" type="ORF">RR48_09787</name>
</gene>
<proteinExistence type="predicted"/>
<dbReference type="EMBL" id="KQ460855">
    <property type="protein sequence ID" value="KPJ11850.1"/>
    <property type="molecule type" value="Genomic_DNA"/>
</dbReference>